<keyword evidence="3" id="KW-1185">Reference proteome</keyword>
<evidence type="ECO:0000313" key="3">
    <source>
        <dbReference type="Proteomes" id="UP000236732"/>
    </source>
</evidence>
<evidence type="ECO:0000256" key="1">
    <source>
        <dbReference type="SAM" id="MobiDB-lite"/>
    </source>
</evidence>
<proteinExistence type="predicted"/>
<feature type="region of interest" description="Disordered" evidence="1">
    <location>
        <begin position="52"/>
        <end position="89"/>
    </location>
</feature>
<reference evidence="2 3" key="1">
    <citation type="submission" date="2016-10" db="EMBL/GenBank/DDBJ databases">
        <authorList>
            <person name="de Groot N.N."/>
        </authorList>
    </citation>
    <scope>NUCLEOTIDE SEQUENCE [LARGE SCALE GENOMIC DNA]</scope>
    <source>
        <strain evidence="2 3">CGMCC 4.7037</strain>
    </source>
</reference>
<protein>
    <submittedName>
        <fullName evidence="2">Uncharacterized protein</fullName>
    </submittedName>
</protein>
<gene>
    <name evidence="2" type="ORF">SAMN05444920_112215</name>
</gene>
<evidence type="ECO:0000313" key="2">
    <source>
        <dbReference type="EMBL" id="SEG99092.1"/>
    </source>
</evidence>
<accession>A0A1H6EMP3</accession>
<sequence length="102" mass="10869">MLSPSGLIKTGSVRSVATFGEGLAAVTVGRTTALYDLGTGARVRDFTTGTANVGVTSADGRHRRQTPRLEPGPPRLSRRMEPDSAGLRPSRVGVQSLMWAYR</sequence>
<dbReference type="AlphaFoldDB" id="A0A1H6EMP3"/>
<dbReference type="EMBL" id="FNVT01000012">
    <property type="protein sequence ID" value="SEG99092.1"/>
    <property type="molecule type" value="Genomic_DNA"/>
</dbReference>
<dbReference type="RefSeq" id="WP_103960472.1">
    <property type="nucleotide sequence ID" value="NZ_FNVT01000012.1"/>
</dbReference>
<name>A0A1H6EMP3_9ACTN</name>
<organism evidence="2 3">
    <name type="scientific">Nonomuraea solani</name>
    <dbReference type="NCBI Taxonomy" id="1144553"/>
    <lineage>
        <taxon>Bacteria</taxon>
        <taxon>Bacillati</taxon>
        <taxon>Actinomycetota</taxon>
        <taxon>Actinomycetes</taxon>
        <taxon>Streptosporangiales</taxon>
        <taxon>Streptosporangiaceae</taxon>
        <taxon>Nonomuraea</taxon>
    </lineage>
</organism>
<dbReference type="Proteomes" id="UP000236732">
    <property type="component" value="Unassembled WGS sequence"/>
</dbReference>